<dbReference type="InterPro" id="IPR029063">
    <property type="entry name" value="SAM-dependent_MTases_sf"/>
</dbReference>
<dbReference type="InterPro" id="IPR022446">
    <property type="entry name" value="MeTrfrase_put"/>
</dbReference>
<dbReference type="NCBIfam" id="TIGR03704">
    <property type="entry name" value="PrmC_rel_meth"/>
    <property type="match status" value="1"/>
</dbReference>
<proteinExistence type="predicted"/>
<dbReference type="EMBL" id="CP035493">
    <property type="protein sequence ID" value="QAY71695.1"/>
    <property type="molecule type" value="Genomic_DNA"/>
</dbReference>
<reference evidence="2 3" key="1">
    <citation type="submission" date="2019-01" db="EMBL/GenBank/DDBJ databases">
        <title>Genome sequencing of strain FW10M-9.</title>
        <authorList>
            <person name="Heo J."/>
            <person name="Kim S.-J."/>
            <person name="Kim J.-S."/>
            <person name="Hong S.-B."/>
            <person name="Kwon S.-W."/>
        </authorList>
    </citation>
    <scope>NUCLEOTIDE SEQUENCE [LARGE SCALE GENOMIC DNA]</scope>
    <source>
        <strain evidence="2 3">FW10M-9</strain>
    </source>
</reference>
<gene>
    <name evidence="2" type="ORF">ET471_01915</name>
</gene>
<accession>A0A4P6F837</accession>
<keyword evidence="3" id="KW-1185">Reference proteome</keyword>
<dbReference type="Gene3D" id="1.10.8.10">
    <property type="entry name" value="DNA helicase RuvA subunit, C-terminal domain"/>
    <property type="match status" value="1"/>
</dbReference>
<dbReference type="Pfam" id="PF05175">
    <property type="entry name" value="MTS"/>
    <property type="match status" value="1"/>
</dbReference>
<dbReference type="GO" id="GO:0008168">
    <property type="term" value="F:methyltransferase activity"/>
    <property type="evidence" value="ECO:0007669"/>
    <property type="project" value="InterPro"/>
</dbReference>
<evidence type="ECO:0000259" key="1">
    <source>
        <dbReference type="Pfam" id="PF05175"/>
    </source>
</evidence>
<dbReference type="PANTHER" id="PTHR18895:SF74">
    <property type="entry name" value="MTRF1L RELEASE FACTOR GLUTAMINE METHYLTRANSFERASE"/>
    <property type="match status" value="1"/>
</dbReference>
<sequence>MTGSRAGELHTAVTSRLRAAGCVFAEEEAALLLEAVGRDVPPGSERAAHATSRSAAHVPIDAEGRLEGLVARRVAGEPLEHVLGWVAFAGRRWAVAPGVFVPRQRSALLVDLALAAVRPTMSAVRSTTSAVVVDLCCGTGALGGAVAAALRDDGAAVELHAADLDPAATACAAENLAPFGGAVHTGDLYAALPPGLRGRVDLLLCHAPYVPTAAIALLPPEAREHEPLTALDGGPDGLEVLRRAIGEATAWLAPGGTLLFELGDERQRTTAQALLAREGLRATVHEDDETGATVVTATAAR</sequence>
<dbReference type="AlphaFoldDB" id="A0A4P6F837"/>
<evidence type="ECO:0000313" key="2">
    <source>
        <dbReference type="EMBL" id="QAY71695.1"/>
    </source>
</evidence>
<name>A0A4P6F837_9MICO</name>
<dbReference type="InterPro" id="IPR050320">
    <property type="entry name" value="N5-glutamine_MTase"/>
</dbReference>
<protein>
    <recommendedName>
        <fullName evidence="1">Methyltransferase small domain-containing protein</fullName>
    </recommendedName>
</protein>
<dbReference type="PANTHER" id="PTHR18895">
    <property type="entry name" value="HEMK METHYLTRANSFERASE"/>
    <property type="match status" value="1"/>
</dbReference>
<feature type="domain" description="Methyltransferase small" evidence="1">
    <location>
        <begin position="122"/>
        <end position="208"/>
    </location>
</feature>
<dbReference type="Gene3D" id="3.40.50.150">
    <property type="entry name" value="Vaccinia Virus protein VP39"/>
    <property type="match status" value="1"/>
</dbReference>
<dbReference type="InterPro" id="IPR007848">
    <property type="entry name" value="Small_mtfrase_dom"/>
</dbReference>
<dbReference type="KEGG" id="xya:ET471_01915"/>
<dbReference type="SUPFAM" id="SSF53335">
    <property type="entry name" value="S-adenosyl-L-methionine-dependent methyltransferases"/>
    <property type="match status" value="1"/>
</dbReference>
<dbReference type="Proteomes" id="UP000292118">
    <property type="component" value="Chromosome"/>
</dbReference>
<dbReference type="OrthoDB" id="9800643at2"/>
<evidence type="ECO:0000313" key="3">
    <source>
        <dbReference type="Proteomes" id="UP000292118"/>
    </source>
</evidence>
<organism evidence="2 3">
    <name type="scientific">Xylanimonas protaetiae</name>
    <dbReference type="NCBI Taxonomy" id="2509457"/>
    <lineage>
        <taxon>Bacteria</taxon>
        <taxon>Bacillati</taxon>
        <taxon>Actinomycetota</taxon>
        <taxon>Actinomycetes</taxon>
        <taxon>Micrococcales</taxon>
        <taxon>Promicromonosporaceae</taxon>
        <taxon>Xylanimonas</taxon>
    </lineage>
</organism>